<accession>G7I625</accession>
<dbReference type="PaxDb" id="3880-AES60372"/>
<organism evidence="1 4">
    <name type="scientific">Medicago truncatula</name>
    <name type="common">Barrel medic</name>
    <name type="synonym">Medicago tribuloides</name>
    <dbReference type="NCBI Taxonomy" id="3880"/>
    <lineage>
        <taxon>Eukaryota</taxon>
        <taxon>Viridiplantae</taxon>
        <taxon>Streptophyta</taxon>
        <taxon>Embryophyta</taxon>
        <taxon>Tracheophyta</taxon>
        <taxon>Spermatophyta</taxon>
        <taxon>Magnoliopsida</taxon>
        <taxon>eudicotyledons</taxon>
        <taxon>Gunneridae</taxon>
        <taxon>Pentapetalae</taxon>
        <taxon>rosids</taxon>
        <taxon>fabids</taxon>
        <taxon>Fabales</taxon>
        <taxon>Fabaceae</taxon>
        <taxon>Papilionoideae</taxon>
        <taxon>50 kb inversion clade</taxon>
        <taxon>NPAAA clade</taxon>
        <taxon>Hologalegina</taxon>
        <taxon>IRL clade</taxon>
        <taxon>Trifolieae</taxon>
        <taxon>Medicago</taxon>
    </lineage>
</organism>
<reference evidence="1 4" key="2">
    <citation type="journal article" date="2014" name="BMC Genomics">
        <title>An improved genome release (version Mt4.0) for the model legume Medicago truncatula.</title>
        <authorList>
            <person name="Tang H."/>
            <person name="Krishnakumar V."/>
            <person name="Bidwell S."/>
            <person name="Rosen B."/>
            <person name="Chan A."/>
            <person name="Zhou S."/>
            <person name="Gentzbittel L."/>
            <person name="Childs K.L."/>
            <person name="Yandell M."/>
            <person name="Gundlach H."/>
            <person name="Mayer K.F."/>
            <person name="Schwartz D.C."/>
            <person name="Town C.D."/>
        </authorList>
    </citation>
    <scope>GENOME REANNOTATION</scope>
    <source>
        <strain evidence="3 4">cv. Jemalong A17</strain>
    </source>
</reference>
<reference evidence="5" key="4">
    <citation type="journal article" date="2018" name="Nat. Plants">
        <title>Whole-genome landscape of Medicago truncatula symbiotic genes.</title>
        <authorList>
            <person name="Pecrix Y."/>
            <person name="Staton S.E."/>
            <person name="Sallet E."/>
            <person name="Lelandais-Briere C."/>
            <person name="Moreau S."/>
            <person name="Carrere S."/>
            <person name="Blein T."/>
            <person name="Jardinaud M.F."/>
            <person name="Latrasse D."/>
            <person name="Zouine M."/>
            <person name="Zahm M."/>
            <person name="Kreplak J."/>
            <person name="Mayjonade B."/>
            <person name="Satge C."/>
            <person name="Perez M."/>
            <person name="Cauet S."/>
            <person name="Marande W."/>
            <person name="Chantry-Darmon C."/>
            <person name="Lopez-Roques C."/>
            <person name="Bouchez O."/>
            <person name="Berard A."/>
            <person name="Debelle F."/>
            <person name="Munos S."/>
            <person name="Bendahmane A."/>
            <person name="Berges H."/>
            <person name="Niebel A."/>
            <person name="Buitink J."/>
            <person name="Frugier F."/>
            <person name="Benhamed M."/>
            <person name="Crespi M."/>
            <person name="Gouzy J."/>
            <person name="Gamas P."/>
        </authorList>
    </citation>
    <scope>NUCLEOTIDE SEQUENCE [LARGE SCALE GENOMIC DNA]</scope>
    <source>
        <strain evidence="5">cv. Jemalong A17</strain>
    </source>
</reference>
<dbReference type="Proteomes" id="UP000265566">
    <property type="component" value="Chromosome 1"/>
</dbReference>
<evidence type="ECO:0000313" key="1">
    <source>
        <dbReference type="EMBL" id="AES60372.1"/>
    </source>
</evidence>
<protein>
    <submittedName>
        <fullName evidence="1 3">Uncharacterized protein</fullName>
    </submittedName>
</protein>
<dbReference type="HOGENOM" id="CLU_136431_0_0_1"/>
<name>G7I625_MEDTR</name>
<dbReference type="AlphaFoldDB" id="G7I625"/>
<evidence type="ECO:0000313" key="5">
    <source>
        <dbReference type="Proteomes" id="UP000265566"/>
    </source>
</evidence>
<keyword evidence="4" id="KW-1185">Reference proteome</keyword>
<gene>
    <name evidence="1" type="ordered locus">MTR_1g044640</name>
    <name evidence="2" type="ORF">MtrunA17_Chr1g0168331</name>
</gene>
<dbReference type="Gramene" id="rna2291">
    <property type="protein sequence ID" value="RHN78657.1"/>
    <property type="gene ID" value="gene2291"/>
</dbReference>
<dbReference type="EMBL" id="CM001217">
    <property type="protein sequence ID" value="AES60372.1"/>
    <property type="molecule type" value="Genomic_DNA"/>
</dbReference>
<evidence type="ECO:0000313" key="4">
    <source>
        <dbReference type="Proteomes" id="UP000002051"/>
    </source>
</evidence>
<dbReference type="Proteomes" id="UP000002051">
    <property type="component" value="Unassembled WGS sequence"/>
</dbReference>
<evidence type="ECO:0000313" key="3">
    <source>
        <dbReference type="EnsemblPlants" id="AES60372"/>
    </source>
</evidence>
<reference evidence="2" key="5">
    <citation type="journal article" date="2018" name="Nat. Plants">
        <title>Whole-genome landscape of Medicago truncatula symbiotic genes.</title>
        <authorList>
            <person name="Pecrix Y."/>
            <person name="Gamas P."/>
            <person name="Carrere S."/>
        </authorList>
    </citation>
    <scope>NUCLEOTIDE SEQUENCE</scope>
    <source>
        <tissue evidence="2">Leaves</tissue>
    </source>
</reference>
<reference evidence="1 4" key="1">
    <citation type="journal article" date="2011" name="Nature">
        <title>The Medicago genome provides insight into the evolution of rhizobial symbioses.</title>
        <authorList>
            <person name="Young N.D."/>
            <person name="Debelle F."/>
            <person name="Oldroyd G.E."/>
            <person name="Geurts R."/>
            <person name="Cannon S.B."/>
            <person name="Udvardi M.K."/>
            <person name="Benedito V.A."/>
            <person name="Mayer K.F."/>
            <person name="Gouzy J."/>
            <person name="Schoof H."/>
            <person name="Van de Peer Y."/>
            <person name="Proost S."/>
            <person name="Cook D.R."/>
            <person name="Meyers B.C."/>
            <person name="Spannagl M."/>
            <person name="Cheung F."/>
            <person name="De Mita S."/>
            <person name="Krishnakumar V."/>
            <person name="Gundlach H."/>
            <person name="Zhou S."/>
            <person name="Mudge J."/>
            <person name="Bharti A.K."/>
            <person name="Murray J.D."/>
            <person name="Naoumkina M.A."/>
            <person name="Rosen B."/>
            <person name="Silverstein K.A."/>
            <person name="Tang H."/>
            <person name="Rombauts S."/>
            <person name="Zhao P.X."/>
            <person name="Zhou P."/>
            <person name="Barbe V."/>
            <person name="Bardou P."/>
            <person name="Bechner M."/>
            <person name="Bellec A."/>
            <person name="Berger A."/>
            <person name="Berges H."/>
            <person name="Bidwell S."/>
            <person name="Bisseling T."/>
            <person name="Choisne N."/>
            <person name="Couloux A."/>
            <person name="Denny R."/>
            <person name="Deshpande S."/>
            <person name="Dai X."/>
            <person name="Doyle J.J."/>
            <person name="Dudez A.M."/>
            <person name="Farmer A.D."/>
            <person name="Fouteau S."/>
            <person name="Franken C."/>
            <person name="Gibelin C."/>
            <person name="Gish J."/>
            <person name="Goldstein S."/>
            <person name="Gonzalez A.J."/>
            <person name="Green P.J."/>
            <person name="Hallab A."/>
            <person name="Hartog M."/>
            <person name="Hua A."/>
            <person name="Humphray S.J."/>
            <person name="Jeong D.H."/>
            <person name="Jing Y."/>
            <person name="Jocker A."/>
            <person name="Kenton S.M."/>
            <person name="Kim D.J."/>
            <person name="Klee K."/>
            <person name="Lai H."/>
            <person name="Lang C."/>
            <person name="Lin S."/>
            <person name="Macmil S.L."/>
            <person name="Magdelenat G."/>
            <person name="Matthews L."/>
            <person name="McCorrison J."/>
            <person name="Monaghan E.L."/>
            <person name="Mun J.H."/>
            <person name="Najar F.Z."/>
            <person name="Nicholson C."/>
            <person name="Noirot C."/>
            <person name="O'Bleness M."/>
            <person name="Paule C.R."/>
            <person name="Poulain J."/>
            <person name="Prion F."/>
            <person name="Qin B."/>
            <person name="Qu C."/>
            <person name="Retzel E.F."/>
            <person name="Riddle C."/>
            <person name="Sallet E."/>
            <person name="Samain S."/>
            <person name="Samson N."/>
            <person name="Sanders I."/>
            <person name="Saurat O."/>
            <person name="Scarpelli C."/>
            <person name="Schiex T."/>
            <person name="Segurens B."/>
            <person name="Severin A.J."/>
            <person name="Sherrier D.J."/>
            <person name="Shi R."/>
            <person name="Sims S."/>
            <person name="Singer S.R."/>
            <person name="Sinharoy S."/>
            <person name="Sterck L."/>
            <person name="Viollet A."/>
            <person name="Wang B.B."/>
            <person name="Wang K."/>
            <person name="Wang M."/>
            <person name="Wang X."/>
            <person name="Warfsmann J."/>
            <person name="Weissenbach J."/>
            <person name="White D.D."/>
            <person name="White J.D."/>
            <person name="Wiley G.B."/>
            <person name="Wincker P."/>
            <person name="Xing Y."/>
            <person name="Yang L."/>
            <person name="Yao Z."/>
            <person name="Ying F."/>
            <person name="Zhai J."/>
            <person name="Zhou L."/>
            <person name="Zuber A."/>
            <person name="Denarie J."/>
            <person name="Dixon R.A."/>
            <person name="May G.D."/>
            <person name="Schwartz D.C."/>
            <person name="Rogers J."/>
            <person name="Quetier F."/>
            <person name="Town C.D."/>
            <person name="Roe B.A."/>
        </authorList>
    </citation>
    <scope>NUCLEOTIDE SEQUENCE [LARGE SCALE GENOMIC DNA]</scope>
    <source>
        <strain evidence="1">A17</strain>
        <strain evidence="3 4">cv. Jemalong A17</strain>
    </source>
</reference>
<dbReference type="EMBL" id="PSQE01000001">
    <property type="protein sequence ID" value="RHN78657.1"/>
    <property type="molecule type" value="Genomic_DNA"/>
</dbReference>
<proteinExistence type="predicted"/>
<evidence type="ECO:0000313" key="2">
    <source>
        <dbReference type="EMBL" id="RHN78657.1"/>
    </source>
</evidence>
<reference evidence="3" key="3">
    <citation type="submission" date="2015-04" db="UniProtKB">
        <authorList>
            <consortium name="EnsemblPlants"/>
        </authorList>
    </citation>
    <scope>IDENTIFICATION</scope>
    <source>
        <strain evidence="3">cv. Jemalong A17</strain>
    </source>
</reference>
<dbReference type="EnsemblPlants" id="AES60372">
    <property type="protein sequence ID" value="AES60372"/>
    <property type="gene ID" value="MTR_1g044640"/>
</dbReference>
<sequence length="128" mass="14868">MCQGKRKVIHQGVGFKAKPFSIKGKCVKKRKFVSVNVVAITKIMIDWEKEKEERVKDHQTPYKKLVGPFVDDVEVKKTLSNWRQMKGQVRQDQREAAQLKLEKIQNTACFNESIDVMFDFHKLIGCSN</sequence>